<sequence>MKMFKNLAIALAVGAMSVTVSATELVKQVPALTLDGAKFVAQAAVAKAESENWNVVIVVADAAGRPMYLEHMDGAQPSSLETALSKAKTSVMYKRPSRVFAERVGGGEVALMSLTDMLPFAGGVPIKLDGHVIGAVGVSGVKGLQDEQIAQAGVDALLKSVKD</sequence>
<organism evidence="2 3">
    <name type="scientific">Neiella marina</name>
    <dbReference type="NCBI Taxonomy" id="508461"/>
    <lineage>
        <taxon>Bacteria</taxon>
        <taxon>Pseudomonadati</taxon>
        <taxon>Pseudomonadota</taxon>
        <taxon>Gammaproteobacteria</taxon>
        <taxon>Alteromonadales</taxon>
        <taxon>Echinimonadaceae</taxon>
        <taxon>Neiella</taxon>
    </lineage>
</organism>
<dbReference type="PANTHER" id="PTHR34309">
    <property type="entry name" value="SLR1406 PROTEIN"/>
    <property type="match status" value="1"/>
</dbReference>
<evidence type="ECO:0000313" key="3">
    <source>
        <dbReference type="Proteomes" id="UP000619743"/>
    </source>
</evidence>
<accession>A0A8J2U2M7</accession>
<dbReference type="Proteomes" id="UP000619743">
    <property type="component" value="Unassembled WGS sequence"/>
</dbReference>
<dbReference type="AlphaFoldDB" id="A0A8J2U2M7"/>
<dbReference type="Gene3D" id="3.30.450.150">
    <property type="entry name" value="Haem-degrading domain"/>
    <property type="match status" value="1"/>
</dbReference>
<dbReference type="SUPFAM" id="SSF143744">
    <property type="entry name" value="GlcG-like"/>
    <property type="match status" value="1"/>
</dbReference>
<dbReference type="EMBL" id="BMDX01000002">
    <property type="protein sequence ID" value="GGA67247.1"/>
    <property type="molecule type" value="Genomic_DNA"/>
</dbReference>
<protein>
    <recommendedName>
        <fullName evidence="4">Heme-binding protein</fullName>
    </recommendedName>
</protein>
<keyword evidence="1" id="KW-0732">Signal</keyword>
<feature type="signal peptide" evidence="1">
    <location>
        <begin position="1"/>
        <end position="22"/>
    </location>
</feature>
<reference evidence="3" key="1">
    <citation type="journal article" date="2019" name="Int. J. Syst. Evol. Microbiol.">
        <title>The Global Catalogue of Microorganisms (GCM) 10K type strain sequencing project: providing services to taxonomists for standard genome sequencing and annotation.</title>
        <authorList>
            <consortium name="The Broad Institute Genomics Platform"/>
            <consortium name="The Broad Institute Genome Sequencing Center for Infectious Disease"/>
            <person name="Wu L."/>
            <person name="Ma J."/>
        </authorList>
    </citation>
    <scope>NUCLEOTIDE SEQUENCE [LARGE SCALE GENOMIC DNA]</scope>
    <source>
        <strain evidence="3">CGMCC 1.10130</strain>
    </source>
</reference>
<dbReference type="RefSeq" id="WP_087504437.1">
    <property type="nucleotide sequence ID" value="NZ_BMDX01000002.1"/>
</dbReference>
<dbReference type="PANTHER" id="PTHR34309:SF1">
    <property type="entry name" value="PROTEIN GLCG"/>
    <property type="match status" value="1"/>
</dbReference>
<dbReference type="Pfam" id="PF03928">
    <property type="entry name" value="HbpS-like"/>
    <property type="match status" value="1"/>
</dbReference>
<dbReference type="InterPro" id="IPR052517">
    <property type="entry name" value="GlcG_carb_metab_protein"/>
</dbReference>
<dbReference type="InterPro" id="IPR038084">
    <property type="entry name" value="PduO/GlcC-like_sf"/>
</dbReference>
<proteinExistence type="predicted"/>
<name>A0A8J2U2M7_9GAMM</name>
<comment type="caution">
    <text evidence="2">The sequence shown here is derived from an EMBL/GenBank/DDBJ whole genome shotgun (WGS) entry which is preliminary data.</text>
</comment>
<evidence type="ECO:0000256" key="1">
    <source>
        <dbReference type="SAM" id="SignalP"/>
    </source>
</evidence>
<keyword evidence="3" id="KW-1185">Reference proteome</keyword>
<dbReference type="InterPro" id="IPR005624">
    <property type="entry name" value="PduO/GlcC-like"/>
</dbReference>
<feature type="chain" id="PRO_5035284045" description="Heme-binding protein" evidence="1">
    <location>
        <begin position="23"/>
        <end position="163"/>
    </location>
</feature>
<dbReference type="OrthoDB" id="9800768at2"/>
<evidence type="ECO:0000313" key="2">
    <source>
        <dbReference type="EMBL" id="GGA67247.1"/>
    </source>
</evidence>
<evidence type="ECO:0008006" key="4">
    <source>
        <dbReference type="Google" id="ProtNLM"/>
    </source>
</evidence>
<gene>
    <name evidence="2" type="ORF">GCM10011369_06130</name>
</gene>